<evidence type="ECO:0000313" key="4">
    <source>
        <dbReference type="EMBL" id="MBB5716398.1"/>
    </source>
</evidence>
<gene>
    <name evidence="4" type="ORF">FHS94_003261</name>
</gene>
<evidence type="ECO:0000313" key="5">
    <source>
        <dbReference type="Proteomes" id="UP000546200"/>
    </source>
</evidence>
<evidence type="ECO:0000259" key="3">
    <source>
        <dbReference type="Pfam" id="PF13778"/>
    </source>
</evidence>
<accession>A0A7W9BG45</accession>
<dbReference type="EMBL" id="JACIJK010000010">
    <property type="protein sequence ID" value="MBB5716398.1"/>
    <property type="molecule type" value="Genomic_DNA"/>
</dbReference>
<comment type="caution">
    <text evidence="4">The sequence shown here is derived from an EMBL/GenBank/DDBJ whole genome shotgun (WGS) entry which is preliminary data.</text>
</comment>
<keyword evidence="1 2" id="KW-0732">Signal</keyword>
<dbReference type="AlphaFoldDB" id="A0A7W9BG45"/>
<evidence type="ECO:0000256" key="1">
    <source>
        <dbReference type="ARBA" id="ARBA00022729"/>
    </source>
</evidence>
<dbReference type="InterPro" id="IPR025232">
    <property type="entry name" value="DUF4174"/>
</dbReference>
<reference evidence="4 5" key="1">
    <citation type="submission" date="2020-08" db="EMBL/GenBank/DDBJ databases">
        <title>Genomic Encyclopedia of Type Strains, Phase IV (KMG-IV): sequencing the most valuable type-strain genomes for metagenomic binning, comparative biology and taxonomic classification.</title>
        <authorList>
            <person name="Goeker M."/>
        </authorList>
    </citation>
    <scope>NUCLEOTIDE SEQUENCE [LARGE SCALE GENOMIC DNA]</scope>
    <source>
        <strain evidence="4 5">DSM 100044</strain>
    </source>
</reference>
<feature type="signal peptide" evidence="2">
    <location>
        <begin position="1"/>
        <end position="17"/>
    </location>
</feature>
<organism evidence="4 5">
    <name type="scientific">Sphingomonas aerophila</name>
    <dbReference type="NCBI Taxonomy" id="1344948"/>
    <lineage>
        <taxon>Bacteria</taxon>
        <taxon>Pseudomonadati</taxon>
        <taxon>Pseudomonadota</taxon>
        <taxon>Alphaproteobacteria</taxon>
        <taxon>Sphingomonadales</taxon>
        <taxon>Sphingomonadaceae</taxon>
        <taxon>Sphingomonas</taxon>
    </lineage>
</organism>
<keyword evidence="5" id="KW-1185">Reference proteome</keyword>
<dbReference type="Proteomes" id="UP000546200">
    <property type="component" value="Unassembled WGS sequence"/>
</dbReference>
<sequence>MKSLLLLAAAVPLLAAAAAPSMDELRWHRRVLLVAAPVAGDHALLEQRRILSAWKEGAAERDLHVVEIAGPTVSGVRDTAAALRTRYHLPVNGFAALLIGKDGHVAIRQAAPIAPDALQSAIDAMPMRRAGRR</sequence>
<protein>
    <recommendedName>
        <fullName evidence="3">DUF4174 domain-containing protein</fullName>
    </recommendedName>
</protein>
<name>A0A7W9BG45_9SPHN</name>
<feature type="chain" id="PRO_5030618755" description="DUF4174 domain-containing protein" evidence="2">
    <location>
        <begin position="18"/>
        <end position="133"/>
    </location>
</feature>
<proteinExistence type="predicted"/>
<dbReference type="Pfam" id="PF13778">
    <property type="entry name" value="DUF4174"/>
    <property type="match status" value="1"/>
</dbReference>
<feature type="domain" description="DUF4174" evidence="3">
    <location>
        <begin position="22"/>
        <end position="129"/>
    </location>
</feature>
<dbReference type="RefSeq" id="WP_184059623.1">
    <property type="nucleotide sequence ID" value="NZ_JACIJK010000010.1"/>
</dbReference>
<evidence type="ECO:0000256" key="2">
    <source>
        <dbReference type="SAM" id="SignalP"/>
    </source>
</evidence>